<protein>
    <submittedName>
        <fullName evidence="2">Uncharacterized protein</fullName>
    </submittedName>
</protein>
<proteinExistence type="predicted"/>
<feature type="region of interest" description="Disordered" evidence="1">
    <location>
        <begin position="1"/>
        <end position="22"/>
    </location>
</feature>
<evidence type="ECO:0000313" key="2">
    <source>
        <dbReference type="EMBL" id="VFA98652.1"/>
    </source>
</evidence>
<accession>A0A4U8VYT4</accession>
<name>A0A4U8VYT4_9NOCA</name>
<organism evidence="2 3">
    <name type="scientific">Nocardia cyriacigeorgica</name>
    <dbReference type="NCBI Taxonomy" id="135487"/>
    <lineage>
        <taxon>Bacteria</taxon>
        <taxon>Bacillati</taxon>
        <taxon>Actinomycetota</taxon>
        <taxon>Actinomycetes</taxon>
        <taxon>Mycobacteriales</taxon>
        <taxon>Nocardiaceae</taxon>
        <taxon>Nocardia</taxon>
    </lineage>
</organism>
<dbReference type="EMBL" id="LR215973">
    <property type="protein sequence ID" value="VFA98652.1"/>
    <property type="molecule type" value="Genomic_DNA"/>
</dbReference>
<evidence type="ECO:0000313" key="3">
    <source>
        <dbReference type="Proteomes" id="UP000290439"/>
    </source>
</evidence>
<sequence>MVASVRASGRPIGARTRPQYRPPGGAVVVVSAEGLT</sequence>
<reference evidence="2 3" key="1">
    <citation type="submission" date="2019-02" db="EMBL/GenBank/DDBJ databases">
        <authorList>
            <consortium name="Pathogen Informatics"/>
        </authorList>
    </citation>
    <scope>NUCLEOTIDE SEQUENCE [LARGE SCALE GENOMIC DNA]</scope>
    <source>
        <strain evidence="2 3">3012STDY6756504</strain>
    </source>
</reference>
<evidence type="ECO:0000256" key="1">
    <source>
        <dbReference type="SAM" id="MobiDB-lite"/>
    </source>
</evidence>
<gene>
    <name evidence="2" type="ORF">NCTC10797_02424</name>
</gene>
<dbReference type="Proteomes" id="UP000290439">
    <property type="component" value="Chromosome"/>
</dbReference>
<dbReference type="AlphaFoldDB" id="A0A4U8VYT4"/>